<sequence length="124" mass="12426">AVSAFEFATMQNPFSVTGTPDGGHLSIMQQSYFINRVGFALWEAAMLALAWLFPAASAEVCFGALGLPLVVAVAVKAQAPAAAGPARLEALDDLGEEGPRPGGEPASCGVPSRAGGAAAAAVQV</sequence>
<organism evidence="2 3">
    <name type="scientific">Prorocentrum cordatum</name>
    <dbReference type="NCBI Taxonomy" id="2364126"/>
    <lineage>
        <taxon>Eukaryota</taxon>
        <taxon>Sar</taxon>
        <taxon>Alveolata</taxon>
        <taxon>Dinophyceae</taxon>
        <taxon>Prorocentrales</taxon>
        <taxon>Prorocentraceae</taxon>
        <taxon>Prorocentrum</taxon>
    </lineage>
</organism>
<evidence type="ECO:0000313" key="2">
    <source>
        <dbReference type="EMBL" id="CAK0873282.1"/>
    </source>
</evidence>
<gene>
    <name evidence="2" type="ORF">PCOR1329_LOCUS58539</name>
</gene>
<protein>
    <recommendedName>
        <fullName evidence="4">Solute carrier family 40 protein</fullName>
    </recommendedName>
</protein>
<reference evidence="2" key="1">
    <citation type="submission" date="2023-10" db="EMBL/GenBank/DDBJ databases">
        <authorList>
            <person name="Chen Y."/>
            <person name="Shah S."/>
            <person name="Dougan E. K."/>
            <person name="Thang M."/>
            <person name="Chan C."/>
        </authorList>
    </citation>
    <scope>NUCLEOTIDE SEQUENCE [LARGE SCALE GENOMIC DNA]</scope>
</reference>
<comment type="caution">
    <text evidence="2">The sequence shown here is derived from an EMBL/GenBank/DDBJ whole genome shotgun (WGS) entry which is preliminary data.</text>
</comment>
<evidence type="ECO:0008006" key="4">
    <source>
        <dbReference type="Google" id="ProtNLM"/>
    </source>
</evidence>
<feature type="compositionally biased region" description="Low complexity" evidence="1">
    <location>
        <begin position="114"/>
        <end position="124"/>
    </location>
</feature>
<accession>A0ABN9VJJ3</accession>
<evidence type="ECO:0000313" key="3">
    <source>
        <dbReference type="Proteomes" id="UP001189429"/>
    </source>
</evidence>
<dbReference type="EMBL" id="CAUYUJ010017264">
    <property type="protein sequence ID" value="CAK0873282.1"/>
    <property type="molecule type" value="Genomic_DNA"/>
</dbReference>
<evidence type="ECO:0000256" key="1">
    <source>
        <dbReference type="SAM" id="MobiDB-lite"/>
    </source>
</evidence>
<dbReference type="Proteomes" id="UP001189429">
    <property type="component" value="Unassembled WGS sequence"/>
</dbReference>
<feature type="region of interest" description="Disordered" evidence="1">
    <location>
        <begin position="90"/>
        <end position="124"/>
    </location>
</feature>
<keyword evidence="3" id="KW-1185">Reference proteome</keyword>
<proteinExistence type="predicted"/>
<feature type="non-terminal residue" evidence="2">
    <location>
        <position position="1"/>
    </location>
</feature>
<name>A0ABN9VJJ3_9DINO</name>
<feature type="non-terminal residue" evidence="2">
    <location>
        <position position="124"/>
    </location>
</feature>